<keyword evidence="3" id="KW-1185">Reference proteome</keyword>
<evidence type="ECO:0000313" key="2">
    <source>
        <dbReference type="EMBL" id="KAL2286574.1"/>
    </source>
</evidence>
<sequence>MALLGEDEHINSLLFGTFDTLRSHHSNRIHHPNHLTPLLQTQIRQTYLQQIHTTLTKMTSTAVSTATGTSGSPSATNTCGSPSLYDIPFNDTACAVPSGGNHTDVMTTCCKSADVVSYNDDCGLYCLAIDQTVTDITDCLYKNGVAWADAFCNGEGNDTATATGNSAPTATGASVVSESSASKTGSSSSSSSTGSSDSSAAAPVRGVSAMGVTISGLLLSSVMFGVLQL</sequence>
<protein>
    <recommendedName>
        <fullName evidence="4">Extracellular membrane protein CFEM domain-containing protein</fullName>
    </recommendedName>
</protein>
<feature type="region of interest" description="Disordered" evidence="1">
    <location>
        <begin position="163"/>
        <end position="200"/>
    </location>
</feature>
<dbReference type="EMBL" id="JBAWTH010000024">
    <property type="protein sequence ID" value="KAL2286574.1"/>
    <property type="molecule type" value="Genomic_DNA"/>
</dbReference>
<dbReference type="Proteomes" id="UP001600888">
    <property type="component" value="Unassembled WGS sequence"/>
</dbReference>
<organism evidence="2 3">
    <name type="scientific">Diaporthe vaccinii</name>
    <dbReference type="NCBI Taxonomy" id="105482"/>
    <lineage>
        <taxon>Eukaryota</taxon>
        <taxon>Fungi</taxon>
        <taxon>Dikarya</taxon>
        <taxon>Ascomycota</taxon>
        <taxon>Pezizomycotina</taxon>
        <taxon>Sordariomycetes</taxon>
        <taxon>Sordariomycetidae</taxon>
        <taxon>Diaporthales</taxon>
        <taxon>Diaporthaceae</taxon>
        <taxon>Diaporthe</taxon>
        <taxon>Diaporthe eres species complex</taxon>
    </lineage>
</organism>
<evidence type="ECO:0000256" key="1">
    <source>
        <dbReference type="SAM" id="MobiDB-lite"/>
    </source>
</evidence>
<evidence type="ECO:0000313" key="3">
    <source>
        <dbReference type="Proteomes" id="UP001600888"/>
    </source>
</evidence>
<name>A0ABR4EVU8_9PEZI</name>
<reference evidence="2 3" key="1">
    <citation type="submission" date="2024-03" db="EMBL/GenBank/DDBJ databases">
        <title>A high-quality draft genome sequence of Diaporthe vaccinii, a causative agent of upright dieback and viscid rot disease in cranberry plants.</title>
        <authorList>
            <person name="Sarrasin M."/>
            <person name="Lang B.F."/>
            <person name="Burger G."/>
        </authorList>
    </citation>
    <scope>NUCLEOTIDE SEQUENCE [LARGE SCALE GENOMIC DNA]</scope>
    <source>
        <strain evidence="2 3">IS7</strain>
    </source>
</reference>
<proteinExistence type="predicted"/>
<feature type="compositionally biased region" description="Low complexity" evidence="1">
    <location>
        <begin position="169"/>
        <end position="200"/>
    </location>
</feature>
<accession>A0ABR4EVU8</accession>
<comment type="caution">
    <text evidence="2">The sequence shown here is derived from an EMBL/GenBank/DDBJ whole genome shotgun (WGS) entry which is preliminary data.</text>
</comment>
<evidence type="ECO:0008006" key="4">
    <source>
        <dbReference type="Google" id="ProtNLM"/>
    </source>
</evidence>
<gene>
    <name evidence="2" type="ORF">FJTKL_06923</name>
</gene>